<gene>
    <name evidence="2" type="ORF">F511_21154</name>
</gene>
<protein>
    <submittedName>
        <fullName evidence="2">GTP-binding protein OBGC, chloroplastic</fullName>
    </submittedName>
</protein>
<evidence type="ECO:0000313" key="3">
    <source>
        <dbReference type="Proteomes" id="UP000250235"/>
    </source>
</evidence>
<dbReference type="Proteomes" id="UP000250235">
    <property type="component" value="Unassembled WGS sequence"/>
</dbReference>
<sequence>MQQRRAMVVQQRRTMETVAPLARDERSNAARPTHGQRATSPPSSRKGAAQNQRTIGQPPPRNISPKQQPSAAHRARPLRDNRASARAHALEREAPPRTEAARRPNQNFDFPILKIKRLDTIWQLVLIRSENYGSDTTVGIRIAPPGEAAEEQKIQVPGDDQYDEQFQLLRHS</sequence>
<keyword evidence="3" id="KW-1185">Reference proteome</keyword>
<feature type="region of interest" description="Disordered" evidence="1">
    <location>
        <begin position="1"/>
        <end position="105"/>
    </location>
</feature>
<name>A0A2Z7A8F9_9LAMI</name>
<dbReference type="EMBL" id="KV017595">
    <property type="protein sequence ID" value="KZV17998.1"/>
    <property type="molecule type" value="Genomic_DNA"/>
</dbReference>
<proteinExistence type="predicted"/>
<reference evidence="2 3" key="1">
    <citation type="journal article" date="2015" name="Proc. Natl. Acad. Sci. U.S.A.">
        <title>The resurrection genome of Boea hygrometrica: A blueprint for survival of dehydration.</title>
        <authorList>
            <person name="Xiao L."/>
            <person name="Yang G."/>
            <person name="Zhang L."/>
            <person name="Yang X."/>
            <person name="Zhao S."/>
            <person name="Ji Z."/>
            <person name="Zhou Q."/>
            <person name="Hu M."/>
            <person name="Wang Y."/>
            <person name="Chen M."/>
            <person name="Xu Y."/>
            <person name="Jin H."/>
            <person name="Xiao X."/>
            <person name="Hu G."/>
            <person name="Bao F."/>
            <person name="Hu Y."/>
            <person name="Wan P."/>
            <person name="Li L."/>
            <person name="Deng X."/>
            <person name="Kuang T."/>
            <person name="Xiang C."/>
            <person name="Zhu J.K."/>
            <person name="Oliver M.J."/>
            <person name="He Y."/>
        </authorList>
    </citation>
    <scope>NUCLEOTIDE SEQUENCE [LARGE SCALE GENOMIC DNA]</scope>
    <source>
        <strain evidence="3">cv. XS01</strain>
    </source>
</reference>
<feature type="compositionally biased region" description="Polar residues" evidence="1">
    <location>
        <begin position="36"/>
        <end position="55"/>
    </location>
</feature>
<evidence type="ECO:0000256" key="1">
    <source>
        <dbReference type="SAM" id="MobiDB-lite"/>
    </source>
</evidence>
<evidence type="ECO:0000313" key="2">
    <source>
        <dbReference type="EMBL" id="KZV17998.1"/>
    </source>
</evidence>
<dbReference type="AlphaFoldDB" id="A0A2Z7A8F9"/>
<accession>A0A2Z7A8F9</accession>
<feature type="compositionally biased region" description="Low complexity" evidence="1">
    <location>
        <begin position="1"/>
        <end position="12"/>
    </location>
</feature>
<feature type="compositionally biased region" description="Basic and acidic residues" evidence="1">
    <location>
        <begin position="77"/>
        <end position="102"/>
    </location>
</feature>
<organism evidence="2 3">
    <name type="scientific">Dorcoceras hygrometricum</name>
    <dbReference type="NCBI Taxonomy" id="472368"/>
    <lineage>
        <taxon>Eukaryota</taxon>
        <taxon>Viridiplantae</taxon>
        <taxon>Streptophyta</taxon>
        <taxon>Embryophyta</taxon>
        <taxon>Tracheophyta</taxon>
        <taxon>Spermatophyta</taxon>
        <taxon>Magnoliopsida</taxon>
        <taxon>eudicotyledons</taxon>
        <taxon>Gunneridae</taxon>
        <taxon>Pentapetalae</taxon>
        <taxon>asterids</taxon>
        <taxon>lamiids</taxon>
        <taxon>Lamiales</taxon>
        <taxon>Gesneriaceae</taxon>
        <taxon>Didymocarpoideae</taxon>
        <taxon>Trichosporeae</taxon>
        <taxon>Loxocarpinae</taxon>
        <taxon>Dorcoceras</taxon>
    </lineage>
</organism>